<feature type="signal peptide" evidence="1">
    <location>
        <begin position="1"/>
        <end position="19"/>
    </location>
</feature>
<accession>A0AAE3JNM4</accession>
<dbReference type="RefSeq" id="WP_317902278.1">
    <property type="nucleotide sequence ID" value="NZ_JAIRBC010000013.1"/>
</dbReference>
<feature type="chain" id="PRO_5042182213" evidence="1">
    <location>
        <begin position="20"/>
        <end position="500"/>
    </location>
</feature>
<keyword evidence="4" id="KW-1185">Reference proteome</keyword>
<dbReference type="Proteomes" id="UP001200642">
    <property type="component" value="Unassembled WGS sequence"/>
</dbReference>
<dbReference type="Pfam" id="PF05036">
    <property type="entry name" value="SPOR"/>
    <property type="match status" value="1"/>
</dbReference>
<proteinExistence type="predicted"/>
<dbReference type="Pfam" id="PF11751">
    <property type="entry name" value="PorP_SprF"/>
    <property type="match status" value="1"/>
</dbReference>
<evidence type="ECO:0000259" key="2">
    <source>
        <dbReference type="PROSITE" id="PS51724"/>
    </source>
</evidence>
<dbReference type="NCBIfam" id="TIGR03519">
    <property type="entry name" value="T9SS_PorP_fam"/>
    <property type="match status" value="1"/>
</dbReference>
<dbReference type="InterPro" id="IPR036680">
    <property type="entry name" value="SPOR-like_sf"/>
</dbReference>
<evidence type="ECO:0000313" key="3">
    <source>
        <dbReference type="EMBL" id="MCG2461130.1"/>
    </source>
</evidence>
<gene>
    <name evidence="3" type="ORF">K8352_10260</name>
</gene>
<sequence>MVKFSVILLVLGMALSAQAQEVTLPKDLRQHNITNFNSSLVNPVFSLDRNGSQSIALWTRWQWQSIDADPTTLVLNYTRPINSKSAFGAGYFQNNTGVHLEKGGVVNYAYVFSFGEKSQLALGVNVYGFQQQFADDRFSPGQDIPLPELQISDNFIMQVAPGIRFSHDRFGIGVSSDNLFDYNFTKKEAQTYNSEKIFTGIVDYAFPLTLFGTSDNTFVRPALYVRTIPNNDTQFGLNAYLSSSYFWAQTGYNSFYGVSVGAGGHFFKNVSLGALVEFGTDPDIKDKDPSFEIVTAFNFGRQMKDLIGEELSMEEETHILTKAEIEAEQQANMEKQRSAYDSIAAVRKEQALAAEMVQKRQRELDSLNGVKLAAAEAAKQQKTADSIAQLKKKQAAVVQQPKPITRKTKGHYEEVDKLEGMAPGFYLIANVFGTKKYYEAFMKTLTDKGLDPKSFYRSENKYNYVYLGHYDTLEEAEKARDSKLNGKYPDRTWIFRVMGH</sequence>
<protein>
    <submittedName>
        <fullName evidence="3">PorP/SprF family type IX secretion system membrane protein</fullName>
    </submittedName>
</protein>
<evidence type="ECO:0000256" key="1">
    <source>
        <dbReference type="SAM" id="SignalP"/>
    </source>
</evidence>
<dbReference type="EMBL" id="JAIRBC010000013">
    <property type="protein sequence ID" value="MCG2461130.1"/>
    <property type="molecule type" value="Genomic_DNA"/>
</dbReference>
<dbReference type="AlphaFoldDB" id="A0AAE3JNM4"/>
<organism evidence="3 4">
    <name type="scientific">Cerina litoralis</name>
    <dbReference type="NCBI Taxonomy" id="2874477"/>
    <lineage>
        <taxon>Bacteria</taxon>
        <taxon>Pseudomonadati</taxon>
        <taxon>Bacteroidota</taxon>
        <taxon>Flavobacteriia</taxon>
        <taxon>Flavobacteriales</taxon>
        <taxon>Flavobacteriaceae</taxon>
        <taxon>Cerina</taxon>
    </lineage>
</organism>
<feature type="domain" description="SPOR" evidence="2">
    <location>
        <begin position="419"/>
        <end position="496"/>
    </location>
</feature>
<name>A0AAE3JNM4_9FLAO</name>
<keyword evidence="1" id="KW-0732">Signal</keyword>
<dbReference type="PROSITE" id="PS51724">
    <property type="entry name" value="SPOR"/>
    <property type="match status" value="1"/>
</dbReference>
<dbReference type="InterPro" id="IPR019861">
    <property type="entry name" value="PorP/SprF_Bacteroidetes"/>
</dbReference>
<reference evidence="3" key="1">
    <citation type="submission" date="2023-02" db="EMBL/GenBank/DDBJ databases">
        <title>Genome of Flavobacteriaceae gen. nov. sp. strain F89.</title>
        <authorList>
            <person name="Wang Y."/>
        </authorList>
    </citation>
    <scope>NUCLEOTIDE SEQUENCE</scope>
    <source>
        <strain evidence="3">F89</strain>
    </source>
</reference>
<dbReference type="SUPFAM" id="SSF110997">
    <property type="entry name" value="Sporulation related repeat"/>
    <property type="match status" value="1"/>
</dbReference>
<dbReference type="InterPro" id="IPR007730">
    <property type="entry name" value="SPOR-like_dom"/>
</dbReference>
<dbReference type="GO" id="GO:0042834">
    <property type="term" value="F:peptidoglycan binding"/>
    <property type="evidence" value="ECO:0007669"/>
    <property type="project" value="InterPro"/>
</dbReference>
<comment type="caution">
    <text evidence="3">The sequence shown here is derived from an EMBL/GenBank/DDBJ whole genome shotgun (WGS) entry which is preliminary data.</text>
</comment>
<evidence type="ECO:0000313" key="4">
    <source>
        <dbReference type="Proteomes" id="UP001200642"/>
    </source>
</evidence>